<accession>A0A844YBG7</accession>
<keyword evidence="3" id="KW-0812">Transmembrane</keyword>
<evidence type="ECO:0000256" key="2">
    <source>
        <dbReference type="SAM" id="MobiDB-lite"/>
    </source>
</evidence>
<dbReference type="Proteomes" id="UP000445582">
    <property type="component" value="Unassembled WGS sequence"/>
</dbReference>
<dbReference type="PANTHER" id="PTHR34978">
    <property type="entry name" value="POSSIBLE SENSOR-TRANSDUCER PROTEIN BLAR"/>
    <property type="match status" value="1"/>
</dbReference>
<keyword evidence="1" id="KW-0175">Coiled coil</keyword>
<protein>
    <recommendedName>
        <fullName evidence="4">Peptidase M56 domain-containing protein</fullName>
    </recommendedName>
</protein>
<evidence type="ECO:0000256" key="3">
    <source>
        <dbReference type="SAM" id="Phobius"/>
    </source>
</evidence>
<sequence length="532" mass="57448">MSWLIDTLVWTGLLIALVLVLRRPISRHLGAGAAYALWCLPALRLVLPPLLLPAWMKPAGQIAATPAAPLATELSNADLVLAPVANVPVEQVSPTVIASIDWSTIAVLAWLAGALTFLVMRFRAYRRMRAVMLANAVEVGAIGKVRLVETPLTEAPIAFGVAEKIIALPEGFLDRTDRTVRDLALAHELAHHHGHDLLVNFAIQPLFALHWFNPLCWLGWHALRCDQEAACDARVVRQRPQEERARYAEVIAGFATSPRLALAAPMACPVLGDKSIIHRLRSLTMSSPSPRRRRLGSLGFAAAAFALPLTATISYAEAPQDKAPLPPAPPEAPGAPLPPDPPYAPDATDDAVEIQIEEAVQAIEQSEQEIAEVEREIAGVEREIAREEKRIGDADVTTRRKVRVLRKGEGALSEQERAAILADVSEAMADVRIALAEAKEARKSAFAQVRASGSDVVRIETRCENNDMVAKRVGADGKKVTVVCESAVTASALQGLREARREIAADPQMDSAIKAEVLRGLDEAIAEVTSEG</sequence>
<dbReference type="CDD" id="cd07341">
    <property type="entry name" value="M56_BlaR1_MecR1_like"/>
    <property type="match status" value="1"/>
</dbReference>
<dbReference type="EMBL" id="WTYN01000001">
    <property type="protein sequence ID" value="MXO61860.1"/>
    <property type="molecule type" value="Genomic_DNA"/>
</dbReference>
<evidence type="ECO:0000256" key="1">
    <source>
        <dbReference type="SAM" id="Coils"/>
    </source>
</evidence>
<organism evidence="5 6">
    <name type="scientific">Qipengyuania oceanensis</name>
    <dbReference type="NCBI Taxonomy" id="1463597"/>
    <lineage>
        <taxon>Bacteria</taxon>
        <taxon>Pseudomonadati</taxon>
        <taxon>Pseudomonadota</taxon>
        <taxon>Alphaproteobacteria</taxon>
        <taxon>Sphingomonadales</taxon>
        <taxon>Erythrobacteraceae</taxon>
        <taxon>Qipengyuania</taxon>
    </lineage>
</organism>
<reference evidence="5 6" key="1">
    <citation type="submission" date="2019-12" db="EMBL/GenBank/DDBJ databases">
        <title>Genomic-based taxomic classification of the family Erythrobacteraceae.</title>
        <authorList>
            <person name="Xu L."/>
        </authorList>
    </citation>
    <scope>NUCLEOTIDE SEQUENCE [LARGE SCALE GENOMIC DNA]</scope>
    <source>
        <strain evidence="5 6">MCCC 1A09965</strain>
    </source>
</reference>
<proteinExistence type="predicted"/>
<dbReference type="RefSeq" id="WP_160670913.1">
    <property type="nucleotide sequence ID" value="NZ_WTYN01000001.1"/>
</dbReference>
<evidence type="ECO:0000313" key="6">
    <source>
        <dbReference type="Proteomes" id="UP000445582"/>
    </source>
</evidence>
<feature type="region of interest" description="Disordered" evidence="2">
    <location>
        <begin position="320"/>
        <end position="347"/>
    </location>
</feature>
<keyword evidence="6" id="KW-1185">Reference proteome</keyword>
<dbReference type="InterPro" id="IPR008756">
    <property type="entry name" value="Peptidase_M56"/>
</dbReference>
<name>A0A844YBG7_9SPHN</name>
<gene>
    <name evidence="5" type="ORF">GRI48_02430</name>
</gene>
<feature type="transmembrane region" description="Helical" evidence="3">
    <location>
        <begin position="295"/>
        <end position="316"/>
    </location>
</feature>
<feature type="domain" description="Peptidase M56" evidence="4">
    <location>
        <begin position="6"/>
        <end position="280"/>
    </location>
</feature>
<feature type="transmembrane region" description="Helical" evidence="3">
    <location>
        <begin position="102"/>
        <end position="122"/>
    </location>
</feature>
<dbReference type="InterPro" id="IPR052173">
    <property type="entry name" value="Beta-lactam_resp_regulator"/>
</dbReference>
<dbReference type="OrthoDB" id="1628901at2"/>
<keyword evidence="3" id="KW-0472">Membrane</keyword>
<dbReference type="PANTHER" id="PTHR34978:SF3">
    <property type="entry name" value="SLR0241 PROTEIN"/>
    <property type="match status" value="1"/>
</dbReference>
<feature type="compositionally biased region" description="Pro residues" evidence="2">
    <location>
        <begin position="324"/>
        <end position="344"/>
    </location>
</feature>
<evidence type="ECO:0000313" key="5">
    <source>
        <dbReference type="EMBL" id="MXO61860.1"/>
    </source>
</evidence>
<keyword evidence="3" id="KW-1133">Transmembrane helix</keyword>
<feature type="coiled-coil region" evidence="1">
    <location>
        <begin position="349"/>
        <end position="390"/>
    </location>
</feature>
<dbReference type="AlphaFoldDB" id="A0A844YBG7"/>
<dbReference type="Pfam" id="PF05569">
    <property type="entry name" value="Peptidase_M56"/>
    <property type="match status" value="1"/>
</dbReference>
<comment type="caution">
    <text evidence="5">The sequence shown here is derived from an EMBL/GenBank/DDBJ whole genome shotgun (WGS) entry which is preliminary data.</text>
</comment>
<evidence type="ECO:0000259" key="4">
    <source>
        <dbReference type="Pfam" id="PF05569"/>
    </source>
</evidence>